<feature type="domain" description="Carboxylesterase type B" evidence="6">
    <location>
        <begin position="15"/>
        <end position="492"/>
    </location>
</feature>
<dbReference type="Pfam" id="PF00135">
    <property type="entry name" value="COesterase"/>
    <property type="match status" value="1"/>
</dbReference>
<evidence type="ECO:0000256" key="1">
    <source>
        <dbReference type="ARBA" id="ARBA00001024"/>
    </source>
</evidence>
<dbReference type="EMBL" id="PUHW01000056">
    <property type="protein sequence ID" value="KAG0689883.1"/>
    <property type="molecule type" value="Genomic_DNA"/>
</dbReference>
<dbReference type="GO" id="GO:0004806">
    <property type="term" value="F:triacylglycerol lipase activity"/>
    <property type="evidence" value="ECO:0007669"/>
    <property type="project" value="UniProtKB-EC"/>
</dbReference>
<comment type="caution">
    <text evidence="7">The sequence shown here is derived from an EMBL/GenBank/DDBJ whole genome shotgun (WGS) entry which is preliminary data.</text>
</comment>
<protein>
    <recommendedName>
        <fullName evidence="5">Carboxylic ester hydrolase</fullName>
        <ecNumber evidence="5">3.1.1.-</ecNumber>
    </recommendedName>
</protein>
<gene>
    <name evidence="7" type="ORF">C6P40_004293</name>
</gene>
<evidence type="ECO:0000256" key="3">
    <source>
        <dbReference type="ARBA" id="ARBA00022801"/>
    </source>
</evidence>
<dbReference type="InterPro" id="IPR029058">
    <property type="entry name" value="AB_hydrolase_fold"/>
</dbReference>
<evidence type="ECO:0000256" key="5">
    <source>
        <dbReference type="RuleBase" id="RU361235"/>
    </source>
</evidence>
<keyword evidence="3 5" id="KW-0378">Hydrolase</keyword>
<keyword evidence="4" id="KW-0443">Lipid metabolism</keyword>
<comment type="catalytic activity">
    <reaction evidence="1">
        <text>a triacylglycerol + H2O = a diacylglycerol + a fatty acid + H(+)</text>
        <dbReference type="Rhea" id="RHEA:12044"/>
        <dbReference type="ChEBI" id="CHEBI:15377"/>
        <dbReference type="ChEBI" id="CHEBI:15378"/>
        <dbReference type="ChEBI" id="CHEBI:17855"/>
        <dbReference type="ChEBI" id="CHEBI:18035"/>
        <dbReference type="ChEBI" id="CHEBI:28868"/>
        <dbReference type="EC" id="3.1.1.3"/>
    </reaction>
</comment>
<dbReference type="AlphaFoldDB" id="A0A9P7BHT7"/>
<keyword evidence="4" id="KW-0442">Lipid degradation</keyword>
<keyword evidence="8" id="KW-1185">Reference proteome</keyword>
<sequence>MGNTISIDENTEKYQVTIPNQGTLTGYTLKNLSNGNPTTHRFAKVPYALPIKERFQLPKSIPDDYDYTGDYKEMGLKCPQPVYESKELVYKKSESDENIQYANIWIPSSNKYKPKTGWPVLIYIHGGWLQYGDPNHDIFNIVESMDDENFKQKYILVTLGYRLNIFGFLTCKELLKENPLNSNMGFWDQREGIKWVYKYIKYFGGDPEKITISGLSAGSYSAFFQLAYELYNPDETQIIKQSIFFSNMIFTQPKSIEECQEQFDEIIEKLGIKDLSSSKKLSKLRSYDFKFFETFIPKLHLHTFRAVTDNHFISSTILKDIKSGKFSKLLKNKKVRIMHGEVDNEGYLYSLFNAPSSYDDLSVQIENYYPKSIVPTLLNVYKVKDNININDEKILEQLSEMFGKITGDGQVYASSRGFMNNIINGGFPESEYFRYRIGYRGEWLDKEMSPNVKVTHSYDQPIWFYTLRMGFNNEEKEKIDLFLKPFLDFLYFEKDIKDWDTNDIKKYRCC</sequence>
<evidence type="ECO:0000259" key="6">
    <source>
        <dbReference type="Pfam" id="PF00135"/>
    </source>
</evidence>
<accession>A0A9P7BHT7</accession>
<evidence type="ECO:0000313" key="8">
    <source>
        <dbReference type="Proteomes" id="UP000697127"/>
    </source>
</evidence>
<name>A0A9P7BHT7_9ASCO</name>
<dbReference type="Proteomes" id="UP000697127">
    <property type="component" value="Unassembled WGS sequence"/>
</dbReference>
<evidence type="ECO:0000313" key="7">
    <source>
        <dbReference type="EMBL" id="KAG0689883.1"/>
    </source>
</evidence>
<dbReference type="GO" id="GO:0016042">
    <property type="term" value="P:lipid catabolic process"/>
    <property type="evidence" value="ECO:0007669"/>
    <property type="project" value="UniProtKB-KW"/>
</dbReference>
<comment type="similarity">
    <text evidence="2 5">Belongs to the type-B carboxylesterase/lipase family.</text>
</comment>
<dbReference type="PROSITE" id="PS00122">
    <property type="entry name" value="CARBOXYLESTERASE_B_1"/>
    <property type="match status" value="1"/>
</dbReference>
<organism evidence="7 8">
    <name type="scientific">Pichia californica</name>
    <dbReference type="NCBI Taxonomy" id="460514"/>
    <lineage>
        <taxon>Eukaryota</taxon>
        <taxon>Fungi</taxon>
        <taxon>Dikarya</taxon>
        <taxon>Ascomycota</taxon>
        <taxon>Saccharomycotina</taxon>
        <taxon>Pichiomycetes</taxon>
        <taxon>Pichiales</taxon>
        <taxon>Pichiaceae</taxon>
        <taxon>Pichia</taxon>
    </lineage>
</organism>
<dbReference type="InterPro" id="IPR019826">
    <property type="entry name" value="Carboxylesterase_B_AS"/>
</dbReference>
<reference evidence="7" key="1">
    <citation type="submission" date="2020-11" db="EMBL/GenBank/DDBJ databases">
        <title>Kefir isolates.</title>
        <authorList>
            <person name="Marcisauskas S."/>
            <person name="Kim Y."/>
            <person name="Blasche S."/>
        </authorList>
    </citation>
    <scope>NUCLEOTIDE SEQUENCE</scope>
    <source>
        <strain evidence="7">Olga-1</strain>
    </source>
</reference>
<dbReference type="Gene3D" id="3.40.50.1820">
    <property type="entry name" value="alpha/beta hydrolase"/>
    <property type="match status" value="1"/>
</dbReference>
<dbReference type="PANTHER" id="PTHR43142:SF8">
    <property type="entry name" value="CARBOXYLIC ESTER HYDROLASE"/>
    <property type="match status" value="1"/>
</dbReference>
<dbReference type="PANTHER" id="PTHR43142">
    <property type="entry name" value="CARBOXYLIC ESTER HYDROLASE"/>
    <property type="match status" value="1"/>
</dbReference>
<dbReference type="EC" id="3.1.1.-" evidence="5"/>
<proteinExistence type="inferred from homology"/>
<evidence type="ECO:0000256" key="4">
    <source>
        <dbReference type="ARBA" id="ARBA00022963"/>
    </source>
</evidence>
<dbReference type="SUPFAM" id="SSF53474">
    <property type="entry name" value="alpha/beta-Hydrolases"/>
    <property type="match status" value="1"/>
</dbReference>
<dbReference type="InterPro" id="IPR002018">
    <property type="entry name" value="CarbesteraseB"/>
</dbReference>
<evidence type="ECO:0000256" key="2">
    <source>
        <dbReference type="ARBA" id="ARBA00005964"/>
    </source>
</evidence>